<accession>A0ABT3C8W0</accession>
<sequence>MANVMHLPGVRRQTPKPGRTGSAERLRELGDVYLGSLARARELSADMEREIVIARDSGRSLEEVSKASGLSVAQIEYVLASVDFQRRAPSL</sequence>
<evidence type="ECO:0000256" key="1">
    <source>
        <dbReference type="SAM" id="MobiDB-lite"/>
    </source>
</evidence>
<name>A0ABT3C8W0_9MYCO</name>
<gene>
    <name evidence="2" type="ORF">H7J73_07680</name>
</gene>
<feature type="region of interest" description="Disordered" evidence="1">
    <location>
        <begin position="1"/>
        <end position="24"/>
    </location>
</feature>
<comment type="caution">
    <text evidence="2">The sequence shown here is derived from an EMBL/GenBank/DDBJ whole genome shotgun (WGS) entry which is preliminary data.</text>
</comment>
<dbReference type="RefSeq" id="WP_264066754.1">
    <property type="nucleotide sequence ID" value="NZ_JACKTY010000020.1"/>
</dbReference>
<reference evidence="2 3" key="1">
    <citation type="journal article" date="2022" name="BMC Genomics">
        <title>Comparative genome analysis of mycobacteria focusing on tRNA and non-coding RNA.</title>
        <authorList>
            <person name="Behra P.R.K."/>
            <person name="Pettersson B.M.F."/>
            <person name="Ramesh M."/>
            <person name="Das S."/>
            <person name="Dasgupta S."/>
            <person name="Kirsebom L.A."/>
        </authorList>
    </citation>
    <scope>NUCLEOTIDE SEQUENCE [LARGE SCALE GENOMIC DNA]</scope>
    <source>
        <strain evidence="2 3">DSM 44078</strain>
    </source>
</reference>
<proteinExistence type="predicted"/>
<protein>
    <submittedName>
        <fullName evidence="2">Uncharacterized protein</fullName>
    </submittedName>
</protein>
<keyword evidence="3" id="KW-1185">Reference proteome</keyword>
<evidence type="ECO:0000313" key="3">
    <source>
        <dbReference type="Proteomes" id="UP001526201"/>
    </source>
</evidence>
<dbReference type="EMBL" id="JACKTY010000020">
    <property type="protein sequence ID" value="MCV7225912.1"/>
    <property type="molecule type" value="Genomic_DNA"/>
</dbReference>
<dbReference type="Proteomes" id="UP001526201">
    <property type="component" value="Unassembled WGS sequence"/>
</dbReference>
<organism evidence="2 3">
    <name type="scientific">Mycolicibacterium komossense</name>
    <dbReference type="NCBI Taxonomy" id="1779"/>
    <lineage>
        <taxon>Bacteria</taxon>
        <taxon>Bacillati</taxon>
        <taxon>Actinomycetota</taxon>
        <taxon>Actinomycetes</taxon>
        <taxon>Mycobacteriales</taxon>
        <taxon>Mycobacteriaceae</taxon>
        <taxon>Mycolicibacterium</taxon>
    </lineage>
</organism>
<evidence type="ECO:0000313" key="2">
    <source>
        <dbReference type="EMBL" id="MCV7225912.1"/>
    </source>
</evidence>